<gene>
    <name evidence="4 5" type="primary">hypA</name>
    <name evidence="5" type="ORF">LDX50_30265</name>
</gene>
<feature type="binding site" evidence="4">
    <location>
        <position position="89"/>
    </location>
    <ligand>
        <name>Zn(2+)</name>
        <dbReference type="ChEBI" id="CHEBI:29105"/>
    </ligand>
</feature>
<sequence length="113" mass="12609">MHELSIAMSIVEIAREEVTKAGANHVTQIELDIGKLSGVELSSLEFVWDVAVQSTVLDGAERKINEIPGIGKCLECSREFEMEQIFDACPECHQYFNDIIQGKELKVKSLTLN</sequence>
<feature type="binding site" evidence="4">
    <location>
        <position position="92"/>
    </location>
    <ligand>
        <name>Zn(2+)</name>
        <dbReference type="ChEBI" id="CHEBI:29105"/>
    </ligand>
</feature>
<dbReference type="GO" id="GO:0016151">
    <property type="term" value="F:nickel cation binding"/>
    <property type="evidence" value="ECO:0007669"/>
    <property type="project" value="UniProtKB-UniRule"/>
</dbReference>
<evidence type="ECO:0000313" key="5">
    <source>
        <dbReference type="EMBL" id="MCA6079196.1"/>
    </source>
</evidence>
<dbReference type="EMBL" id="JAIXNE010000011">
    <property type="protein sequence ID" value="MCA6079196.1"/>
    <property type="molecule type" value="Genomic_DNA"/>
</dbReference>
<keyword evidence="6" id="KW-1185">Reference proteome</keyword>
<dbReference type="PIRSF" id="PIRSF004761">
    <property type="entry name" value="Hydrgn_mat_HypA"/>
    <property type="match status" value="1"/>
</dbReference>
<evidence type="ECO:0000313" key="6">
    <source>
        <dbReference type="Proteomes" id="UP001139409"/>
    </source>
</evidence>
<evidence type="ECO:0000256" key="3">
    <source>
        <dbReference type="ARBA" id="ARBA00022833"/>
    </source>
</evidence>
<evidence type="ECO:0000256" key="2">
    <source>
        <dbReference type="ARBA" id="ARBA00022723"/>
    </source>
</evidence>
<dbReference type="PANTHER" id="PTHR34535:SF3">
    <property type="entry name" value="HYDROGENASE MATURATION FACTOR HYPA"/>
    <property type="match status" value="1"/>
</dbReference>
<evidence type="ECO:0000256" key="4">
    <source>
        <dbReference type="HAMAP-Rule" id="MF_00213"/>
    </source>
</evidence>
<dbReference type="Pfam" id="PF01155">
    <property type="entry name" value="HypA"/>
    <property type="match status" value="1"/>
</dbReference>
<dbReference type="HAMAP" id="MF_00213">
    <property type="entry name" value="HypA_HybF"/>
    <property type="match status" value="1"/>
</dbReference>
<dbReference type="AlphaFoldDB" id="A0A9X1HX12"/>
<comment type="similarity">
    <text evidence="4">Belongs to the HypA/HybF family.</text>
</comment>
<dbReference type="PANTHER" id="PTHR34535">
    <property type="entry name" value="HYDROGENASE MATURATION FACTOR HYPA"/>
    <property type="match status" value="1"/>
</dbReference>
<dbReference type="Gene3D" id="3.30.2320.80">
    <property type="match status" value="1"/>
</dbReference>
<feature type="binding site" evidence="4">
    <location>
        <position position="2"/>
    </location>
    <ligand>
        <name>Ni(2+)</name>
        <dbReference type="ChEBI" id="CHEBI:49786"/>
    </ligand>
</feature>
<dbReference type="GO" id="GO:0008270">
    <property type="term" value="F:zinc ion binding"/>
    <property type="evidence" value="ECO:0007669"/>
    <property type="project" value="UniProtKB-UniRule"/>
</dbReference>
<comment type="caution">
    <text evidence="5">The sequence shown here is derived from an EMBL/GenBank/DDBJ whole genome shotgun (WGS) entry which is preliminary data.</text>
</comment>
<feature type="binding site" evidence="4">
    <location>
        <position position="73"/>
    </location>
    <ligand>
        <name>Zn(2+)</name>
        <dbReference type="ChEBI" id="CHEBI:29105"/>
    </ligand>
</feature>
<feature type="binding site" evidence="4">
    <location>
        <position position="76"/>
    </location>
    <ligand>
        <name>Zn(2+)</name>
        <dbReference type="ChEBI" id="CHEBI:29105"/>
    </ligand>
</feature>
<dbReference type="GO" id="GO:0051604">
    <property type="term" value="P:protein maturation"/>
    <property type="evidence" value="ECO:0007669"/>
    <property type="project" value="InterPro"/>
</dbReference>
<dbReference type="InterPro" id="IPR000688">
    <property type="entry name" value="HypA/HybF"/>
</dbReference>
<dbReference type="Proteomes" id="UP001139409">
    <property type="component" value="Unassembled WGS sequence"/>
</dbReference>
<proteinExistence type="inferred from homology"/>
<dbReference type="NCBIfam" id="TIGR00100">
    <property type="entry name" value="hypA"/>
    <property type="match status" value="1"/>
</dbReference>
<keyword evidence="3 4" id="KW-0862">Zinc</keyword>
<evidence type="ECO:0000256" key="1">
    <source>
        <dbReference type="ARBA" id="ARBA00022596"/>
    </source>
</evidence>
<comment type="function">
    <text evidence="4">Involved in the maturation of [NiFe] hydrogenases. Required for nickel insertion into the metal center of the hydrogenase.</text>
</comment>
<dbReference type="RefSeq" id="WP_225700056.1">
    <property type="nucleotide sequence ID" value="NZ_JAIXNE010000011.1"/>
</dbReference>
<protein>
    <recommendedName>
        <fullName evidence="4">Hydrogenase maturation factor HypA</fullName>
    </recommendedName>
</protein>
<keyword evidence="2 4" id="KW-0479">Metal-binding</keyword>
<accession>A0A9X1HX12</accession>
<organism evidence="5 6">
    <name type="scientific">Fulvivirga sedimenti</name>
    <dbReference type="NCBI Taxonomy" id="2879465"/>
    <lineage>
        <taxon>Bacteria</taxon>
        <taxon>Pseudomonadati</taxon>
        <taxon>Bacteroidota</taxon>
        <taxon>Cytophagia</taxon>
        <taxon>Cytophagales</taxon>
        <taxon>Fulvivirgaceae</taxon>
        <taxon>Fulvivirga</taxon>
    </lineage>
</organism>
<keyword evidence="1 4" id="KW-0533">Nickel</keyword>
<name>A0A9X1HX12_9BACT</name>
<reference evidence="5" key="1">
    <citation type="submission" date="2021-09" db="EMBL/GenBank/DDBJ databases">
        <title>Fulvivirga sp. isolated from coastal sediment.</title>
        <authorList>
            <person name="Yu H."/>
        </authorList>
    </citation>
    <scope>NUCLEOTIDE SEQUENCE</scope>
    <source>
        <strain evidence="5">1062</strain>
    </source>
</reference>